<accession>A0A8S5P0V8</accession>
<organism evidence="1">
    <name type="scientific">Siphoviridae sp. ct0X023</name>
    <dbReference type="NCBI Taxonomy" id="2825295"/>
    <lineage>
        <taxon>Viruses</taxon>
        <taxon>Duplodnaviria</taxon>
        <taxon>Heunggongvirae</taxon>
        <taxon>Uroviricota</taxon>
        <taxon>Caudoviricetes</taxon>
    </lineage>
</organism>
<evidence type="ECO:0000313" key="1">
    <source>
        <dbReference type="EMBL" id="DAE00726.1"/>
    </source>
</evidence>
<sequence>MPASCVMFSIGRRPNVTPEQKAFFEFGGAWEQVVLTHKGIRSTVKALPGKTRQKLLRQARNETHQHELILNAWQKRAACREWGHPMRRRCSNCEHDPKQYKCCVGCAAMGWPVYWKPRKEEK</sequence>
<name>A0A8S5P0V8_9CAUD</name>
<reference evidence="1" key="1">
    <citation type="journal article" date="2021" name="Proc. Natl. Acad. Sci. U.S.A.">
        <title>A Catalog of Tens of Thousands of Viruses from Human Metagenomes Reveals Hidden Associations with Chronic Diseases.</title>
        <authorList>
            <person name="Tisza M.J."/>
            <person name="Buck C.B."/>
        </authorList>
    </citation>
    <scope>NUCLEOTIDE SEQUENCE</scope>
    <source>
        <strain evidence="1">Ct0X023</strain>
    </source>
</reference>
<dbReference type="EMBL" id="BK015308">
    <property type="protein sequence ID" value="DAE00726.1"/>
    <property type="molecule type" value="Genomic_DNA"/>
</dbReference>
<protein>
    <submittedName>
        <fullName evidence="1">Uncharacterized protein</fullName>
    </submittedName>
</protein>
<proteinExistence type="predicted"/>